<dbReference type="Pfam" id="PF00535">
    <property type="entry name" value="Glycos_transf_2"/>
    <property type="match status" value="1"/>
</dbReference>
<dbReference type="EMBL" id="CP052909">
    <property type="protein sequence ID" value="QNJ98230.1"/>
    <property type="molecule type" value="Genomic_DNA"/>
</dbReference>
<dbReference type="Gene3D" id="3.90.550.10">
    <property type="entry name" value="Spore Coat Polysaccharide Biosynthesis Protein SpsA, Chain A"/>
    <property type="match status" value="1"/>
</dbReference>
<dbReference type="RefSeq" id="WP_186987838.1">
    <property type="nucleotide sequence ID" value="NZ_CP052909.1"/>
</dbReference>
<dbReference type="KEGG" id="alti:ALE3EI_1678"/>
<proteinExistence type="predicted"/>
<dbReference type="AlphaFoldDB" id="A0A7G8PV64"/>
<keyword evidence="3" id="KW-1185">Reference proteome</keyword>
<dbReference type="SUPFAM" id="SSF53448">
    <property type="entry name" value="Nucleotide-diphospho-sugar transferases"/>
    <property type="match status" value="1"/>
</dbReference>
<dbReference type="InterPro" id="IPR029044">
    <property type="entry name" value="Nucleotide-diphossugar_trans"/>
</dbReference>
<reference evidence="2 3" key="1">
    <citation type="submission" date="2020-04" db="EMBL/GenBank/DDBJ databases">
        <title>Genome sequence of Altibacter aquimarinus strain ALE3EI.</title>
        <authorList>
            <person name="Oh H.-M."/>
            <person name="Jang D."/>
        </authorList>
    </citation>
    <scope>NUCLEOTIDE SEQUENCE [LARGE SCALE GENOMIC DNA]</scope>
    <source>
        <strain evidence="2 3">ALE3EI</strain>
    </source>
</reference>
<dbReference type="CDD" id="cd00761">
    <property type="entry name" value="Glyco_tranf_GTA_type"/>
    <property type="match status" value="1"/>
</dbReference>
<name>A0A7G8PV64_9FLAO</name>
<dbReference type="PANTHER" id="PTHR22916:SF3">
    <property type="entry name" value="UDP-GLCNAC:BETAGAL BETA-1,3-N-ACETYLGLUCOSAMINYLTRANSFERASE-LIKE PROTEIN 1"/>
    <property type="match status" value="1"/>
</dbReference>
<feature type="domain" description="Glycosyltransferase 2-like" evidence="1">
    <location>
        <begin position="5"/>
        <end position="167"/>
    </location>
</feature>
<dbReference type="Proteomes" id="UP000515514">
    <property type="component" value="Chromosome"/>
</dbReference>
<evidence type="ECO:0000313" key="3">
    <source>
        <dbReference type="Proteomes" id="UP000515514"/>
    </source>
</evidence>
<dbReference type="InterPro" id="IPR001173">
    <property type="entry name" value="Glyco_trans_2-like"/>
</dbReference>
<protein>
    <submittedName>
        <fullName evidence="2">Heptose III glucuronosyltransferase</fullName>
    </submittedName>
</protein>
<keyword evidence="2" id="KW-0808">Transferase</keyword>
<sequence length="308" mass="35135">MIKFSVVIAVYNKEKHIAKTLQSVLEQTYTHFEVVIVNDGSTDNSEAEIKKCNDPRISYYSQVNQGAGAARNEAIKKAKNDYIALLDADDYWYSHHLEELEKLIAEFPKEHIYANALEVERNGKIFPCLYSIPENSGIQILNYFEASLKSSILHSSNFGIKKAAFNAVGGYNSVFKTGEDTDLYVRLGLNYKVVFGGKITARYQIKDDGLNATSTSFESKATFEAYTREEKNKPALKKFLDLNRYSLAMLAKLQGDDKNYKRFRSQLDEANLNKKQRFLLSTPSGILQLSRKFKIFMERRGIYLSAFK</sequence>
<organism evidence="2 3">
    <name type="scientific">Constantimarinum furrinae</name>
    <dbReference type="NCBI Taxonomy" id="2562285"/>
    <lineage>
        <taxon>Bacteria</taxon>
        <taxon>Pseudomonadati</taxon>
        <taxon>Bacteroidota</taxon>
        <taxon>Flavobacteriia</taxon>
        <taxon>Flavobacteriales</taxon>
        <taxon>Flavobacteriaceae</taxon>
        <taxon>Altibacter/Constantimarinum group</taxon>
        <taxon>Constantimarinum</taxon>
    </lineage>
</organism>
<gene>
    <name evidence="2" type="ORF">ALE3EI_1678</name>
</gene>
<accession>A0A7G8PV64</accession>
<dbReference type="GO" id="GO:0016758">
    <property type="term" value="F:hexosyltransferase activity"/>
    <property type="evidence" value="ECO:0007669"/>
    <property type="project" value="UniProtKB-ARBA"/>
</dbReference>
<evidence type="ECO:0000259" key="1">
    <source>
        <dbReference type="Pfam" id="PF00535"/>
    </source>
</evidence>
<dbReference type="PANTHER" id="PTHR22916">
    <property type="entry name" value="GLYCOSYLTRANSFERASE"/>
    <property type="match status" value="1"/>
</dbReference>
<evidence type="ECO:0000313" key="2">
    <source>
        <dbReference type="EMBL" id="QNJ98230.1"/>
    </source>
</evidence>